<keyword evidence="3" id="KW-1185">Reference proteome</keyword>
<keyword evidence="1" id="KW-0175">Coiled coil</keyword>
<gene>
    <name evidence="2" type="ORF">PaMx11_61</name>
</gene>
<evidence type="ECO:0000313" key="3">
    <source>
        <dbReference type="Proteomes" id="UP000204009"/>
    </source>
</evidence>
<evidence type="ECO:0000256" key="1">
    <source>
        <dbReference type="SAM" id="Coils"/>
    </source>
</evidence>
<feature type="coiled-coil region" evidence="1">
    <location>
        <begin position="34"/>
        <end position="64"/>
    </location>
</feature>
<sequence>MELFTHELTGDLKAEALNLRALRKLTHEKNAPIQEQVQELARQAKALMKQIETNEEAFDQARESFFTKVGDELARDIDHCHLRIEDETGKVFVERTEEDLERGGGLKQALGQLLKALASGEASVEVRELGEGEEEGCGDPACQGCNPTVH</sequence>
<dbReference type="GeneID" id="26623539"/>
<accession>A0A0S0ND93</accession>
<dbReference type="EMBL" id="JQ067087">
    <property type="protein sequence ID" value="ALH23735.1"/>
    <property type="molecule type" value="Genomic_DNA"/>
</dbReference>
<reference evidence="2 3" key="1">
    <citation type="journal article" date="2012" name="Appl. Environ. Microbiol.">
        <title>High Diversity and Novel Species of Pseudomonas aeruginosa Bacteriophages.</title>
        <authorList>
            <person name="Sepulveda-Robles O."/>
            <person name="Kameyama L."/>
            <person name="Guarneros G."/>
        </authorList>
    </citation>
    <scope>NUCLEOTIDE SEQUENCE [LARGE SCALE GENOMIC DNA]</scope>
</reference>
<name>A0A0S0ND93_BPPAM</name>
<evidence type="ECO:0000313" key="2">
    <source>
        <dbReference type="EMBL" id="ALH23735.1"/>
    </source>
</evidence>
<organismHost>
    <name type="scientific">Pseudomonas aeruginosa</name>
    <dbReference type="NCBI Taxonomy" id="287"/>
</organismHost>
<organism evidence="2 3">
    <name type="scientific">Pseudomonas phage PaMx11</name>
    <dbReference type="NCBI Taxonomy" id="1175657"/>
    <lineage>
        <taxon>Viruses</taxon>
        <taxon>Duplodnaviria</taxon>
        <taxon>Heunggongvirae</taxon>
        <taxon>Uroviricota</taxon>
        <taxon>Caudoviricetes</taxon>
        <taxon>Mesyanzhinovviridae</taxon>
        <taxon>Bradleyvirinae</taxon>
        <taxon>Abidjanvirus</taxon>
        <taxon>Abidjanvirus PaMx11</taxon>
        <taxon>Pseudomonas virus PaMx11</taxon>
    </lineage>
</organism>
<dbReference type="KEGG" id="vg:26623539"/>
<dbReference type="Proteomes" id="UP000204009">
    <property type="component" value="Segment"/>
</dbReference>
<proteinExistence type="predicted"/>
<dbReference type="RefSeq" id="YP_009196314.1">
    <property type="nucleotide sequence ID" value="NC_028770.1"/>
</dbReference>
<dbReference type="OrthoDB" id="34315at10239"/>
<protein>
    <submittedName>
        <fullName evidence="2">Uncharacterized protein</fullName>
    </submittedName>
</protein>